<sequence>MTERTKPNQMSSTFRSPEVASIMAVVLGKELEQETSRINSMDNTDEVVEFLCSRTNWQRQEIAQAFQSLYGEELTKHLMSDFNADFKDIILALMEPTSVYDARQLHKAVKGMSTNESVLIECMTYMTSRNNQQISEVRRVYKELYNVDPTKDLTVGNHGLQDHLASLCAHGKADNFSSLGTSKSCDFYRAREEVATRNLHDINVQRTENTYNQRSAVTEESHNVREHHINTSNFSSETRNYQAETSYSNEHHIRTEAGLQYGHPSQMYNPYETRPSVTEKTYGDNRSSVETDESLLSHILSAGSMQELRKIFDGYQKESMQTIEKAIESQFSGYIRDGLLAAVGVSRNKPAYFAKLLYEALNNRDSKINDLIRLIVSRSEYDMVDIRKQFQELYKTSLEEMIKAKCSGICKDVLVALVRAKFIAKVMYPFRILLLLLVVCYCIALECYTGIKYIKGRSMGTSTKKCERPSDFCYNVSLDLTQFNEITMAGCSTNRCMLSPNKCIRQNLLGHEIVFCCCNTGDLCNSKLTNLTTYEKLKERAKDIFKGLLNIKW</sequence>
<dbReference type="GO" id="GO:0012506">
    <property type="term" value="C:vesicle membrane"/>
    <property type="evidence" value="ECO:0007669"/>
    <property type="project" value="TreeGrafter"/>
</dbReference>
<comment type="similarity">
    <text evidence="1">Belongs to the annexin family.</text>
</comment>
<keyword evidence="4" id="KW-1133">Transmembrane helix</keyword>
<keyword evidence="4" id="KW-0472">Membrane</keyword>
<evidence type="ECO:0000313" key="5">
    <source>
        <dbReference type="EMBL" id="CAJ0593882.1"/>
    </source>
</evidence>
<dbReference type="GO" id="GO:0001786">
    <property type="term" value="F:phosphatidylserine binding"/>
    <property type="evidence" value="ECO:0007669"/>
    <property type="project" value="TreeGrafter"/>
</dbReference>
<name>A0AA36DVV5_CYLNA</name>
<proteinExistence type="inferred from homology"/>
<organism evidence="5 6">
    <name type="scientific">Cylicocyclus nassatus</name>
    <name type="common">Nematode worm</name>
    <dbReference type="NCBI Taxonomy" id="53992"/>
    <lineage>
        <taxon>Eukaryota</taxon>
        <taxon>Metazoa</taxon>
        <taxon>Ecdysozoa</taxon>
        <taxon>Nematoda</taxon>
        <taxon>Chromadorea</taxon>
        <taxon>Rhabditida</taxon>
        <taxon>Rhabditina</taxon>
        <taxon>Rhabditomorpha</taxon>
        <taxon>Strongyloidea</taxon>
        <taxon>Strongylidae</taxon>
        <taxon>Cylicocyclus</taxon>
    </lineage>
</organism>
<dbReference type="PANTHER" id="PTHR10502:SF102">
    <property type="entry name" value="ANNEXIN B11"/>
    <property type="match status" value="1"/>
</dbReference>
<dbReference type="Gene3D" id="1.10.220.10">
    <property type="entry name" value="Annexin"/>
    <property type="match status" value="4"/>
</dbReference>
<dbReference type="SUPFAM" id="SSF47874">
    <property type="entry name" value="Annexin"/>
    <property type="match status" value="1"/>
</dbReference>
<evidence type="ECO:0008006" key="7">
    <source>
        <dbReference type="Google" id="ProtNLM"/>
    </source>
</evidence>
<dbReference type="GO" id="GO:0005886">
    <property type="term" value="C:plasma membrane"/>
    <property type="evidence" value="ECO:0007669"/>
    <property type="project" value="TreeGrafter"/>
</dbReference>
<protein>
    <recommendedName>
        <fullName evidence="7">Annexin</fullName>
    </recommendedName>
</protein>
<accession>A0AA36DVV5</accession>
<evidence type="ECO:0000256" key="4">
    <source>
        <dbReference type="SAM" id="Phobius"/>
    </source>
</evidence>
<dbReference type="GO" id="GO:0005509">
    <property type="term" value="F:calcium ion binding"/>
    <property type="evidence" value="ECO:0007669"/>
    <property type="project" value="InterPro"/>
</dbReference>
<dbReference type="InterPro" id="IPR018502">
    <property type="entry name" value="Annexin_repeat"/>
</dbReference>
<dbReference type="GO" id="GO:0005634">
    <property type="term" value="C:nucleus"/>
    <property type="evidence" value="ECO:0007669"/>
    <property type="project" value="TreeGrafter"/>
</dbReference>
<dbReference type="PROSITE" id="PS51897">
    <property type="entry name" value="ANNEXIN_2"/>
    <property type="match status" value="3"/>
</dbReference>
<evidence type="ECO:0000256" key="1">
    <source>
        <dbReference type="ARBA" id="ARBA00007831"/>
    </source>
</evidence>
<dbReference type="AlphaFoldDB" id="A0AA36DVV5"/>
<dbReference type="Proteomes" id="UP001176961">
    <property type="component" value="Unassembled WGS sequence"/>
</dbReference>
<dbReference type="SUPFAM" id="SSF57302">
    <property type="entry name" value="Snake toxin-like"/>
    <property type="match status" value="1"/>
</dbReference>
<feature type="transmembrane region" description="Helical" evidence="4">
    <location>
        <begin position="428"/>
        <end position="449"/>
    </location>
</feature>
<keyword evidence="2" id="KW-0677">Repeat</keyword>
<dbReference type="Pfam" id="PF00191">
    <property type="entry name" value="Annexin"/>
    <property type="match status" value="4"/>
</dbReference>
<dbReference type="InterPro" id="IPR045860">
    <property type="entry name" value="Snake_toxin-like_sf"/>
</dbReference>
<keyword evidence="4" id="KW-0812">Transmembrane</keyword>
<comment type="caution">
    <text evidence="5">The sequence shown here is derived from an EMBL/GenBank/DDBJ whole genome shotgun (WGS) entry which is preliminary data.</text>
</comment>
<dbReference type="InterPro" id="IPR001464">
    <property type="entry name" value="Annexin"/>
</dbReference>
<dbReference type="PRINTS" id="PR00196">
    <property type="entry name" value="ANNEXIN"/>
</dbReference>
<dbReference type="GO" id="GO:0005544">
    <property type="term" value="F:calcium-dependent phospholipid binding"/>
    <property type="evidence" value="ECO:0007669"/>
    <property type="project" value="InterPro"/>
</dbReference>
<reference evidence="5" key="1">
    <citation type="submission" date="2023-07" db="EMBL/GenBank/DDBJ databases">
        <authorList>
            <consortium name="CYATHOMIX"/>
        </authorList>
    </citation>
    <scope>NUCLEOTIDE SEQUENCE</scope>
    <source>
        <strain evidence="5">N/A</strain>
    </source>
</reference>
<evidence type="ECO:0000256" key="2">
    <source>
        <dbReference type="ARBA" id="ARBA00022737"/>
    </source>
</evidence>
<dbReference type="FunFam" id="1.10.220.10:FF:000001">
    <property type="entry name" value="Annexin"/>
    <property type="match status" value="1"/>
</dbReference>
<dbReference type="PANTHER" id="PTHR10502">
    <property type="entry name" value="ANNEXIN"/>
    <property type="match status" value="1"/>
</dbReference>
<dbReference type="SMART" id="SM00335">
    <property type="entry name" value="ANX"/>
    <property type="match status" value="4"/>
</dbReference>
<dbReference type="InterPro" id="IPR037104">
    <property type="entry name" value="Annexin_sf"/>
</dbReference>
<dbReference type="GO" id="GO:0005737">
    <property type="term" value="C:cytoplasm"/>
    <property type="evidence" value="ECO:0007669"/>
    <property type="project" value="TreeGrafter"/>
</dbReference>
<keyword evidence="3" id="KW-0041">Annexin</keyword>
<evidence type="ECO:0000313" key="6">
    <source>
        <dbReference type="Proteomes" id="UP001176961"/>
    </source>
</evidence>
<evidence type="ECO:0000256" key="3">
    <source>
        <dbReference type="ARBA" id="ARBA00023216"/>
    </source>
</evidence>
<dbReference type="EMBL" id="CATQJL010000112">
    <property type="protein sequence ID" value="CAJ0593882.1"/>
    <property type="molecule type" value="Genomic_DNA"/>
</dbReference>
<keyword evidence="6" id="KW-1185">Reference proteome</keyword>
<gene>
    <name evidence="5" type="ORF">CYNAS_LOCUS5865</name>
</gene>